<dbReference type="OrthoDB" id="6891324at2"/>
<dbReference type="EMBL" id="WIWJ01000087">
    <property type="protein sequence ID" value="MQT50065.1"/>
    <property type="molecule type" value="Genomic_DNA"/>
</dbReference>
<dbReference type="InterPro" id="IPR021427">
    <property type="entry name" value="DUF3077"/>
</dbReference>
<protein>
    <submittedName>
        <fullName evidence="1">DUF3077 domain-containing protein</fullName>
    </submittedName>
</protein>
<gene>
    <name evidence="2" type="ORF">GHO39_26025</name>
    <name evidence="1" type="ORF">GHO40_25635</name>
</gene>
<proteinExistence type="predicted"/>
<name>A0A0J6IGF3_9PSED</name>
<evidence type="ECO:0000313" key="1">
    <source>
        <dbReference type="EMBL" id="MQT50065.1"/>
    </source>
</evidence>
<reference evidence="3 4" key="1">
    <citation type="submission" date="2019-10" db="EMBL/GenBank/DDBJ databases">
        <title>Evaluation of single-gene subtyping targets for Pseudomonas.</title>
        <authorList>
            <person name="Reichler S.J."/>
            <person name="Orsi R.H."/>
            <person name="Wiedmann M."/>
            <person name="Martin N.H."/>
            <person name="Murphy S.I."/>
        </authorList>
    </citation>
    <scope>NUCLEOTIDE SEQUENCE [LARGE SCALE GENOMIC DNA]</scope>
    <source>
        <strain evidence="2 4">FSL R10-3254</strain>
        <strain evidence="1 3">FSL R10-3257</strain>
    </source>
</reference>
<comment type="caution">
    <text evidence="1">The sequence shown here is derived from an EMBL/GenBank/DDBJ whole genome shotgun (WGS) entry which is preliminary data.</text>
</comment>
<dbReference type="Proteomes" id="UP000489190">
    <property type="component" value="Unassembled WGS sequence"/>
</dbReference>
<dbReference type="Proteomes" id="UP000441404">
    <property type="component" value="Unassembled WGS sequence"/>
</dbReference>
<dbReference type="RefSeq" id="WP_053225174.1">
    <property type="nucleotide sequence ID" value="NZ_CAKZJC010000242.1"/>
</dbReference>
<evidence type="ECO:0000313" key="4">
    <source>
        <dbReference type="Proteomes" id="UP000489190"/>
    </source>
</evidence>
<evidence type="ECO:0000313" key="3">
    <source>
        <dbReference type="Proteomes" id="UP000441404"/>
    </source>
</evidence>
<sequence length="85" mass="9218">MDKIVPDPPLDAFHTSAHRGTLLFATHPGIPARDALEHVSLLLKGAELNADDISAHLSGLEAEQLWNVIHSMEMARALVDSLLTD</sequence>
<evidence type="ECO:0000313" key="2">
    <source>
        <dbReference type="EMBL" id="MQT92553.1"/>
    </source>
</evidence>
<dbReference type="EMBL" id="WIWI01000116">
    <property type="protein sequence ID" value="MQT92553.1"/>
    <property type="molecule type" value="Genomic_DNA"/>
</dbReference>
<organism evidence="1 3">
    <name type="scientific">Pseudomonas helleri</name>
    <dbReference type="NCBI Taxonomy" id="1608996"/>
    <lineage>
        <taxon>Bacteria</taxon>
        <taxon>Pseudomonadati</taxon>
        <taxon>Pseudomonadota</taxon>
        <taxon>Gammaproteobacteria</taxon>
        <taxon>Pseudomonadales</taxon>
        <taxon>Pseudomonadaceae</taxon>
        <taxon>Pseudomonas</taxon>
    </lineage>
</organism>
<dbReference type="Pfam" id="PF11275">
    <property type="entry name" value="DUF3077"/>
    <property type="match status" value="1"/>
</dbReference>
<accession>A0A0J6IGF3</accession>
<dbReference type="AlphaFoldDB" id="A0A0J6IGF3"/>